<dbReference type="Gene3D" id="3.40.50.1100">
    <property type="match status" value="2"/>
</dbReference>
<name>A0ABX4MGK7_9HYPH</name>
<organism evidence="4 6">
    <name type="scientific">Candidatus Hodgkinia cicadicola</name>
    <dbReference type="NCBI Taxonomy" id="573658"/>
    <lineage>
        <taxon>Bacteria</taxon>
        <taxon>Pseudomonadati</taxon>
        <taxon>Pseudomonadota</taxon>
        <taxon>Alphaproteobacteria</taxon>
        <taxon>Hyphomicrobiales</taxon>
        <taxon>Candidatus Hodgkinia</taxon>
    </lineage>
</organism>
<comment type="caution">
    <text evidence="4">The sequence shown here is derived from an EMBL/GenBank/DDBJ whole genome shotgun (WGS) entry which is preliminary data.</text>
</comment>
<dbReference type="EMBL" id="NXGM01000003">
    <property type="protein sequence ID" value="PIM95643.1"/>
    <property type="molecule type" value="Genomic_DNA"/>
</dbReference>
<sequence length="359" mass="39722">MFTKKIYSSITEIIGNTPIVRLNKIEERYNVRTQLYAKLEYLNPFGSVKDRITSTLIQNAWKKNNYDRDTIIVGINFGDISISIASVAASKGLKCVMVVYDDVSSKILDMLELLNTFIVFASGIEDALKQATTLVKNLKSAVLICPFDDKDCVTVHRRTTAEEILKSMNNVDYFVSGVDTGATITGVGEVLKERNPKTVVVAVEPWDASMLSGKKVRSCKIKGMGIGLLPKILNINIIDYIFRVKIKEMIEYVRSLLASEGIAIGLASGAAICAAVNLGIDVNDPSKKILTILPSSIDNDIPIIPSDNGNQLVTTQDQSISYKLIAYYVLFLLISNKMKGKQPSNQLILVVNKPYYLFY</sequence>
<keyword evidence="2" id="KW-0663">Pyridoxal phosphate</keyword>
<evidence type="ECO:0000313" key="6">
    <source>
        <dbReference type="Proteomes" id="UP000228684"/>
    </source>
</evidence>
<accession>A0ABX4MGK7</accession>
<evidence type="ECO:0000259" key="3">
    <source>
        <dbReference type="Pfam" id="PF00291"/>
    </source>
</evidence>
<proteinExistence type="predicted"/>
<dbReference type="EC" id="2.5.1.47" evidence="4"/>
<dbReference type="EMBL" id="NXGM01000023">
    <property type="protein sequence ID" value="PIM95500.1"/>
    <property type="molecule type" value="Genomic_DNA"/>
</dbReference>
<evidence type="ECO:0000256" key="1">
    <source>
        <dbReference type="ARBA" id="ARBA00001933"/>
    </source>
</evidence>
<dbReference type="InterPro" id="IPR001926">
    <property type="entry name" value="TrpB-like_PALP"/>
</dbReference>
<evidence type="ECO:0000313" key="5">
    <source>
        <dbReference type="EMBL" id="PIM95643.1"/>
    </source>
</evidence>
<evidence type="ECO:0000256" key="2">
    <source>
        <dbReference type="ARBA" id="ARBA00022898"/>
    </source>
</evidence>
<gene>
    <name evidence="4" type="primary">cysK</name>
    <name evidence="4" type="ORF">magneo_109</name>
    <name evidence="5" type="ORF">magneo_35</name>
</gene>
<dbReference type="GO" id="GO:0004124">
    <property type="term" value="F:cysteine synthase activity"/>
    <property type="evidence" value="ECO:0007669"/>
    <property type="project" value="UniProtKB-EC"/>
</dbReference>
<comment type="cofactor">
    <cofactor evidence="1">
        <name>pyridoxal 5'-phosphate</name>
        <dbReference type="ChEBI" id="CHEBI:597326"/>
    </cofactor>
</comment>
<keyword evidence="6" id="KW-1185">Reference proteome</keyword>
<protein>
    <submittedName>
        <fullName evidence="4">Cysteine synthase</fullName>
        <ecNumber evidence="4">2.5.1.47</ecNumber>
    </submittedName>
</protein>
<dbReference type="Proteomes" id="UP000228684">
    <property type="component" value="Unassembled WGS sequence"/>
</dbReference>
<dbReference type="InterPro" id="IPR036052">
    <property type="entry name" value="TrpB-like_PALP_sf"/>
</dbReference>
<dbReference type="InterPro" id="IPR050214">
    <property type="entry name" value="Cys_Synth/Cystath_Beta-Synth"/>
</dbReference>
<evidence type="ECO:0000313" key="4">
    <source>
        <dbReference type="EMBL" id="PIM95500.1"/>
    </source>
</evidence>
<dbReference type="PANTHER" id="PTHR10314">
    <property type="entry name" value="CYSTATHIONINE BETA-SYNTHASE"/>
    <property type="match status" value="1"/>
</dbReference>
<dbReference type="CDD" id="cd01561">
    <property type="entry name" value="CBS_like"/>
    <property type="match status" value="1"/>
</dbReference>
<reference evidence="4 6" key="1">
    <citation type="submission" date="2017-09" db="EMBL/GenBank/DDBJ databases">
        <authorList>
            <person name="Campbell M.A."/>
            <person name="Lukasik P."/>
            <person name="Simon C."/>
            <person name="McCutcheon J.P."/>
        </authorList>
    </citation>
    <scope>NUCLEOTIDE SEQUENCE [LARGE SCALE GENOMIC DNA]</scope>
    <source>
        <strain evidence="4 6">MAGNEO</strain>
    </source>
</reference>
<keyword evidence="4" id="KW-0808">Transferase</keyword>
<dbReference type="SUPFAM" id="SSF53686">
    <property type="entry name" value="Tryptophan synthase beta subunit-like PLP-dependent enzymes"/>
    <property type="match status" value="1"/>
</dbReference>
<dbReference type="Pfam" id="PF00291">
    <property type="entry name" value="PALP"/>
    <property type="match status" value="1"/>
</dbReference>
<feature type="domain" description="Tryptophan synthase beta chain-like PALP" evidence="3">
    <location>
        <begin position="10"/>
        <end position="294"/>
    </location>
</feature>